<keyword evidence="3" id="KW-0282">Flagellum</keyword>
<name>A0ABT9Y5N6_9FIRM</name>
<reference evidence="3 4" key="1">
    <citation type="submission" date="2023-07" db="EMBL/GenBank/DDBJ databases">
        <title>Genomic Encyclopedia of Type Strains, Phase IV (KMG-IV): sequencing the most valuable type-strain genomes for metagenomic binning, comparative biology and taxonomic classification.</title>
        <authorList>
            <person name="Goeker M."/>
        </authorList>
    </citation>
    <scope>NUCLEOTIDE SEQUENCE [LARGE SCALE GENOMIC DNA]</scope>
    <source>
        <strain evidence="3 4">DSM 16980</strain>
    </source>
</reference>
<keyword evidence="1" id="KW-1005">Bacterial flagellum biogenesis</keyword>
<evidence type="ECO:0000256" key="1">
    <source>
        <dbReference type="ARBA" id="ARBA00022795"/>
    </source>
</evidence>
<accession>A0ABT9Y5N6</accession>
<dbReference type="InterPro" id="IPR036679">
    <property type="entry name" value="FlgN-like_sf"/>
</dbReference>
<sequence length="146" mass="16885">MNKLVKILRLQAEKYRQSKAHAEKQKQFLINTDDEAFQQTIPILEHLMNELKLLEKDRKKELQKQDNTVADSDKAIIRLLTEEIQNMAADIKKINECNLLLLKNKLEFIKFNINVITRATADVPYQASGDIAGNAMNKIKMFDQSI</sequence>
<feature type="coiled-coil region" evidence="2">
    <location>
        <begin position="5"/>
        <end position="64"/>
    </location>
</feature>
<dbReference type="SUPFAM" id="SSF140566">
    <property type="entry name" value="FlgN-like"/>
    <property type="match status" value="1"/>
</dbReference>
<keyword evidence="4" id="KW-1185">Reference proteome</keyword>
<dbReference type="InterPro" id="IPR007809">
    <property type="entry name" value="FlgN-like"/>
</dbReference>
<evidence type="ECO:0000313" key="4">
    <source>
        <dbReference type="Proteomes" id="UP001239167"/>
    </source>
</evidence>
<evidence type="ECO:0000256" key="2">
    <source>
        <dbReference type="SAM" id="Coils"/>
    </source>
</evidence>
<keyword evidence="3" id="KW-0969">Cilium</keyword>
<evidence type="ECO:0000313" key="3">
    <source>
        <dbReference type="EMBL" id="MDQ0202830.1"/>
    </source>
</evidence>
<gene>
    <name evidence="3" type="ORF">J2S01_000523</name>
</gene>
<proteinExistence type="predicted"/>
<keyword evidence="3" id="KW-0966">Cell projection</keyword>
<protein>
    <submittedName>
        <fullName evidence="3">Flagellar biosynthesis/type III secretory pathway chaperone</fullName>
    </submittedName>
</protein>
<comment type="caution">
    <text evidence="3">The sequence shown here is derived from an EMBL/GenBank/DDBJ whole genome shotgun (WGS) entry which is preliminary data.</text>
</comment>
<organism evidence="3 4">
    <name type="scientific">Pectinatus haikarae</name>
    <dbReference type="NCBI Taxonomy" id="349096"/>
    <lineage>
        <taxon>Bacteria</taxon>
        <taxon>Bacillati</taxon>
        <taxon>Bacillota</taxon>
        <taxon>Negativicutes</taxon>
        <taxon>Selenomonadales</taxon>
        <taxon>Selenomonadaceae</taxon>
        <taxon>Pectinatus</taxon>
    </lineage>
</organism>
<dbReference type="Pfam" id="PF05130">
    <property type="entry name" value="FlgN"/>
    <property type="match status" value="1"/>
</dbReference>
<dbReference type="Proteomes" id="UP001239167">
    <property type="component" value="Unassembled WGS sequence"/>
</dbReference>
<dbReference type="EMBL" id="JAUSUE010000002">
    <property type="protein sequence ID" value="MDQ0202830.1"/>
    <property type="molecule type" value="Genomic_DNA"/>
</dbReference>
<dbReference type="RefSeq" id="WP_307222754.1">
    <property type="nucleotide sequence ID" value="NZ_CP116940.1"/>
</dbReference>
<keyword evidence="2" id="KW-0175">Coiled coil</keyword>